<protein>
    <submittedName>
        <fullName evidence="2">Uncharacterized protein</fullName>
    </submittedName>
</protein>
<keyword evidence="3" id="KW-1185">Reference proteome</keyword>
<feature type="region of interest" description="Disordered" evidence="1">
    <location>
        <begin position="265"/>
        <end position="313"/>
    </location>
</feature>
<accession>A0AAP0GD16</accession>
<organism evidence="2 3">
    <name type="scientific">Platanthera zijinensis</name>
    <dbReference type="NCBI Taxonomy" id="2320716"/>
    <lineage>
        <taxon>Eukaryota</taxon>
        <taxon>Viridiplantae</taxon>
        <taxon>Streptophyta</taxon>
        <taxon>Embryophyta</taxon>
        <taxon>Tracheophyta</taxon>
        <taxon>Spermatophyta</taxon>
        <taxon>Magnoliopsida</taxon>
        <taxon>Liliopsida</taxon>
        <taxon>Asparagales</taxon>
        <taxon>Orchidaceae</taxon>
        <taxon>Orchidoideae</taxon>
        <taxon>Orchideae</taxon>
        <taxon>Orchidinae</taxon>
        <taxon>Platanthera</taxon>
    </lineage>
</organism>
<comment type="caution">
    <text evidence="2">The sequence shown here is derived from an EMBL/GenBank/DDBJ whole genome shotgun (WGS) entry which is preliminary data.</text>
</comment>
<evidence type="ECO:0000256" key="1">
    <source>
        <dbReference type="SAM" id="MobiDB-lite"/>
    </source>
</evidence>
<evidence type="ECO:0000313" key="2">
    <source>
        <dbReference type="EMBL" id="KAK8952060.1"/>
    </source>
</evidence>
<dbReference type="Proteomes" id="UP001418222">
    <property type="component" value="Unassembled WGS sequence"/>
</dbReference>
<gene>
    <name evidence="2" type="ORF">KSP39_PZI004550</name>
</gene>
<evidence type="ECO:0000313" key="3">
    <source>
        <dbReference type="Proteomes" id="UP001418222"/>
    </source>
</evidence>
<name>A0AAP0GD16_9ASPA</name>
<dbReference type="EMBL" id="JBBWWQ010000003">
    <property type="protein sequence ID" value="KAK8952060.1"/>
    <property type="molecule type" value="Genomic_DNA"/>
</dbReference>
<proteinExistence type="predicted"/>
<dbReference type="AlphaFoldDB" id="A0AAP0GD16"/>
<sequence>MSSSPSYHRFNPFSQSRKFSFISQAMAPSSKIGIGSALVSTRIAELSDDFHNLLLLLETAGMSFILDHPCKVLFPEVEEFFQNAKVKRNGKLLKTKVRGIKIKLSTPIVSKLLRLPVIDEEDDLTDEDYDRACGFYRISVGVNTIRRPDLNPESKLLVDILRKVLLCKNNSISFITADFFDMKTTVICRKKFQFGMMIFDKIKESIKVPNYAKIISLLLHEFKLEVFDLSKGTTLHHMKEFSISFIQRWELKLKNPAQATLAHNYPEDEDRTPSSPLPQVAGTSSAVAEGEPAPSTPEERHSTPPPDDALPAATPAENLFTDAQVQEQVLSTEVEINRMIDELTLKDLILSKVRDLHKELNPLLSYFKVLLPTDISPPSWFQEVLKPGPQLKREK</sequence>
<reference evidence="2 3" key="1">
    <citation type="journal article" date="2022" name="Nat. Plants">
        <title>Genomes of leafy and leafless Platanthera orchids illuminate the evolution of mycoheterotrophy.</title>
        <authorList>
            <person name="Li M.H."/>
            <person name="Liu K.W."/>
            <person name="Li Z."/>
            <person name="Lu H.C."/>
            <person name="Ye Q.L."/>
            <person name="Zhang D."/>
            <person name="Wang J.Y."/>
            <person name="Li Y.F."/>
            <person name="Zhong Z.M."/>
            <person name="Liu X."/>
            <person name="Yu X."/>
            <person name="Liu D.K."/>
            <person name="Tu X.D."/>
            <person name="Liu B."/>
            <person name="Hao Y."/>
            <person name="Liao X.Y."/>
            <person name="Jiang Y.T."/>
            <person name="Sun W.H."/>
            <person name="Chen J."/>
            <person name="Chen Y.Q."/>
            <person name="Ai Y."/>
            <person name="Zhai J.W."/>
            <person name="Wu S.S."/>
            <person name="Zhou Z."/>
            <person name="Hsiao Y.Y."/>
            <person name="Wu W.L."/>
            <person name="Chen Y.Y."/>
            <person name="Lin Y.F."/>
            <person name="Hsu J.L."/>
            <person name="Li C.Y."/>
            <person name="Wang Z.W."/>
            <person name="Zhao X."/>
            <person name="Zhong W.Y."/>
            <person name="Ma X.K."/>
            <person name="Ma L."/>
            <person name="Huang J."/>
            <person name="Chen G.Z."/>
            <person name="Huang M.Z."/>
            <person name="Huang L."/>
            <person name="Peng D.H."/>
            <person name="Luo Y.B."/>
            <person name="Zou S.Q."/>
            <person name="Chen S.P."/>
            <person name="Lan S."/>
            <person name="Tsai W.C."/>
            <person name="Van de Peer Y."/>
            <person name="Liu Z.J."/>
        </authorList>
    </citation>
    <scope>NUCLEOTIDE SEQUENCE [LARGE SCALE GENOMIC DNA]</scope>
    <source>
        <strain evidence="2">Lor287</strain>
    </source>
</reference>